<dbReference type="AlphaFoldDB" id="A0A438BRC7"/>
<proteinExistence type="predicted"/>
<sequence length="80" mass="8484">MTAYSAEPVAPAGVEQPEEPQPIETPADTRAPAPAVPSANPTTPQPSPVFSAHHSPPLQQSQGLPYPFPSTELYVTLCRH</sequence>
<accession>A0A438BRC7</accession>
<protein>
    <submittedName>
        <fullName evidence="2">Uncharacterized protein</fullName>
    </submittedName>
</protein>
<comment type="caution">
    <text evidence="2">The sequence shown here is derived from an EMBL/GenBank/DDBJ whole genome shotgun (WGS) entry which is preliminary data.</text>
</comment>
<organism evidence="2 3">
    <name type="scientific">Vitis vinifera</name>
    <name type="common">Grape</name>
    <dbReference type="NCBI Taxonomy" id="29760"/>
    <lineage>
        <taxon>Eukaryota</taxon>
        <taxon>Viridiplantae</taxon>
        <taxon>Streptophyta</taxon>
        <taxon>Embryophyta</taxon>
        <taxon>Tracheophyta</taxon>
        <taxon>Spermatophyta</taxon>
        <taxon>Magnoliopsida</taxon>
        <taxon>eudicotyledons</taxon>
        <taxon>Gunneridae</taxon>
        <taxon>Pentapetalae</taxon>
        <taxon>rosids</taxon>
        <taxon>Vitales</taxon>
        <taxon>Vitaceae</taxon>
        <taxon>Viteae</taxon>
        <taxon>Vitis</taxon>
    </lineage>
</organism>
<dbReference type="Proteomes" id="UP000288805">
    <property type="component" value="Unassembled WGS sequence"/>
</dbReference>
<evidence type="ECO:0000313" key="2">
    <source>
        <dbReference type="EMBL" id="RVW13525.1"/>
    </source>
</evidence>
<gene>
    <name evidence="2" type="ORF">CK203_101459</name>
</gene>
<reference evidence="2 3" key="1">
    <citation type="journal article" date="2018" name="PLoS Genet.">
        <title>Population sequencing reveals clonal diversity and ancestral inbreeding in the grapevine cultivar Chardonnay.</title>
        <authorList>
            <person name="Roach M.J."/>
            <person name="Johnson D.L."/>
            <person name="Bohlmann J."/>
            <person name="van Vuuren H.J."/>
            <person name="Jones S.J."/>
            <person name="Pretorius I.S."/>
            <person name="Schmidt S.A."/>
            <person name="Borneman A.R."/>
        </authorList>
    </citation>
    <scope>NUCLEOTIDE SEQUENCE [LARGE SCALE GENOMIC DNA]</scope>
    <source>
        <strain evidence="3">cv. Chardonnay</strain>
        <tissue evidence="2">Leaf</tissue>
    </source>
</reference>
<evidence type="ECO:0000313" key="3">
    <source>
        <dbReference type="Proteomes" id="UP000288805"/>
    </source>
</evidence>
<dbReference type="EMBL" id="QGNW01002650">
    <property type="protein sequence ID" value="RVW13525.1"/>
    <property type="molecule type" value="Genomic_DNA"/>
</dbReference>
<name>A0A438BRC7_VITVI</name>
<feature type="region of interest" description="Disordered" evidence="1">
    <location>
        <begin position="1"/>
        <end position="69"/>
    </location>
</feature>
<evidence type="ECO:0000256" key="1">
    <source>
        <dbReference type="SAM" id="MobiDB-lite"/>
    </source>
</evidence>